<comment type="caution">
    <text evidence="1">The sequence shown here is derived from an EMBL/GenBank/DDBJ whole genome shotgun (WGS) entry which is preliminary data.</text>
</comment>
<evidence type="ECO:0000313" key="1">
    <source>
        <dbReference type="EMBL" id="MZI93792.1"/>
    </source>
</evidence>
<protein>
    <submittedName>
        <fullName evidence="1">DUF1488 family protein</fullName>
    </submittedName>
</protein>
<reference evidence="1 2" key="1">
    <citation type="submission" date="2019-10" db="EMBL/GenBank/DDBJ databases">
        <title>Vibrio sp. nov. isolated from a shrimp pond.</title>
        <authorList>
            <person name="Gomez-Gil B."/>
            <person name="Enciso-Ibarra J."/>
            <person name="Enciso-Ibarra K."/>
            <person name="Bolan-Mejia C."/>
        </authorList>
    </citation>
    <scope>NUCLEOTIDE SEQUENCE [LARGE SCALE GENOMIC DNA]</scope>
    <source>
        <strain evidence="1 2">CAIM 722</strain>
    </source>
</reference>
<dbReference type="InterPro" id="IPR009962">
    <property type="entry name" value="DUF1488"/>
</dbReference>
<dbReference type="InterPro" id="IPR036692">
    <property type="entry name" value="Shew3726-like_sf"/>
</dbReference>
<proteinExistence type="predicted"/>
<dbReference type="EMBL" id="WEKT01000018">
    <property type="protein sequence ID" value="MZI93792.1"/>
    <property type="molecule type" value="Genomic_DNA"/>
</dbReference>
<dbReference type="RefSeq" id="WP_161155602.1">
    <property type="nucleotide sequence ID" value="NZ_WEKT01000018.1"/>
</dbReference>
<accession>A0A7X4LLF0</accession>
<dbReference type="AlphaFoldDB" id="A0A7X4LLF0"/>
<gene>
    <name evidence="1" type="ORF">F9817_11370</name>
</gene>
<sequence length="91" mass="10135">MNQSILFTDIQHWDEARQSVGFTAQQSGALIECWIDKGGLEALSGMVITSGQQALQVFSSLRFDIEELAEELIEDDRYNEAGEIEVKISLA</sequence>
<evidence type="ECO:0000313" key="2">
    <source>
        <dbReference type="Proteomes" id="UP000462621"/>
    </source>
</evidence>
<organism evidence="1 2">
    <name type="scientific">Vibrio eleionomae</name>
    <dbReference type="NCBI Taxonomy" id="2653505"/>
    <lineage>
        <taxon>Bacteria</taxon>
        <taxon>Pseudomonadati</taxon>
        <taxon>Pseudomonadota</taxon>
        <taxon>Gammaproteobacteria</taxon>
        <taxon>Vibrionales</taxon>
        <taxon>Vibrionaceae</taxon>
        <taxon>Vibrio</taxon>
    </lineage>
</organism>
<dbReference type="Proteomes" id="UP000462621">
    <property type="component" value="Unassembled WGS sequence"/>
</dbReference>
<keyword evidence="2" id="KW-1185">Reference proteome</keyword>
<dbReference type="Pfam" id="PF07369">
    <property type="entry name" value="DUF1488"/>
    <property type="match status" value="1"/>
</dbReference>
<name>A0A7X4LLF0_9VIBR</name>
<dbReference type="SUPFAM" id="SSF160272">
    <property type="entry name" value="Shew3726-like"/>
    <property type="match status" value="1"/>
</dbReference>
<dbReference type="Gene3D" id="3.30.160.140">
    <property type="entry name" value="Shew3726-like"/>
    <property type="match status" value="1"/>
</dbReference>